<evidence type="ECO:0000256" key="9">
    <source>
        <dbReference type="ARBA" id="ARBA00048478"/>
    </source>
</evidence>
<evidence type="ECO:0000256" key="7">
    <source>
        <dbReference type="ARBA" id="ARBA00022840"/>
    </source>
</evidence>
<evidence type="ECO:0000313" key="11">
    <source>
        <dbReference type="EMBL" id="KSW12762.1"/>
    </source>
</evidence>
<dbReference type="STRING" id="2309.CF15_06495"/>
<dbReference type="SUPFAM" id="SSF52540">
    <property type="entry name" value="P-loop containing nucleoside triphosphate hydrolases"/>
    <property type="match status" value="1"/>
</dbReference>
<dbReference type="PRINTS" id="PR01100">
    <property type="entry name" value="SHIKIMTKNASE"/>
</dbReference>
<dbReference type="AlphaFoldDB" id="A0A0V8RXR7"/>
<dbReference type="NCBIfam" id="TIGR02173">
    <property type="entry name" value="cyt_kin_arch"/>
    <property type="match status" value="1"/>
</dbReference>
<evidence type="ECO:0000313" key="12">
    <source>
        <dbReference type="Proteomes" id="UP000053352"/>
    </source>
</evidence>
<dbReference type="Proteomes" id="UP000053352">
    <property type="component" value="Unassembled WGS sequence"/>
</dbReference>
<evidence type="ECO:0000256" key="1">
    <source>
        <dbReference type="ARBA" id="ARBA00004496"/>
    </source>
</evidence>
<dbReference type="OrthoDB" id="31096at2157"/>
<dbReference type="GO" id="GO:0005737">
    <property type="term" value="C:cytoplasm"/>
    <property type="evidence" value="ECO:0007669"/>
    <property type="project" value="UniProtKB-SubCell"/>
</dbReference>
<gene>
    <name evidence="10" type="primary">cmk</name>
    <name evidence="11" type="ORF">CF15_06495</name>
</gene>
<dbReference type="InterPro" id="IPR027417">
    <property type="entry name" value="P-loop_NTPase"/>
</dbReference>
<dbReference type="EC" id="2.7.4.25" evidence="10"/>
<name>A0A0V8RXR7_PYROC</name>
<dbReference type="HAMAP" id="MF_00239">
    <property type="entry name" value="Cytidyl_kinase_type2"/>
    <property type="match status" value="1"/>
</dbReference>
<evidence type="ECO:0000256" key="8">
    <source>
        <dbReference type="ARBA" id="ARBA00047615"/>
    </source>
</evidence>
<dbReference type="GO" id="GO:0005524">
    <property type="term" value="F:ATP binding"/>
    <property type="evidence" value="ECO:0007669"/>
    <property type="project" value="UniProtKB-UniRule"/>
</dbReference>
<keyword evidence="4 10" id="KW-0808">Transferase</keyword>
<proteinExistence type="inferred from homology"/>
<evidence type="ECO:0000256" key="10">
    <source>
        <dbReference type="HAMAP-Rule" id="MF_00239"/>
    </source>
</evidence>
<dbReference type="InterPro" id="IPR011892">
    <property type="entry name" value="Cyt_kin_arch"/>
</dbReference>
<dbReference type="CDD" id="cd02020">
    <property type="entry name" value="CMPK"/>
    <property type="match status" value="1"/>
</dbReference>
<feature type="binding site" evidence="10">
    <location>
        <begin position="5"/>
        <end position="13"/>
    </location>
    <ligand>
        <name>ATP</name>
        <dbReference type="ChEBI" id="CHEBI:30616"/>
    </ligand>
</feature>
<comment type="caution">
    <text evidence="11">The sequence shown here is derived from an EMBL/GenBank/DDBJ whole genome shotgun (WGS) entry which is preliminary data.</text>
</comment>
<sequence length="184" mass="20851">MAVSGPPGSGKTTYARRLAEDLGLDYYSAGMIFREVARSRGVSVEELNRVAASDPSIDLEIDRRTLELGCRGGVVLEGHLVAWVLAGVADVKIYVTAPLEARIRRIASREGRPLKEVYRETVAREYMHWRRFLDYYGVDVTNLQIFNLVVDTEPLDIEEAYFMIRTYTCRLLARRGFRLGACSR</sequence>
<evidence type="ECO:0000256" key="2">
    <source>
        <dbReference type="ARBA" id="ARBA00011005"/>
    </source>
</evidence>
<dbReference type="GO" id="GO:0006220">
    <property type="term" value="P:pyrimidine nucleotide metabolic process"/>
    <property type="evidence" value="ECO:0007669"/>
    <property type="project" value="UniProtKB-UniRule"/>
</dbReference>
<keyword evidence="12" id="KW-1185">Reference proteome</keyword>
<comment type="subcellular location">
    <subcellularLocation>
        <location evidence="1 10">Cytoplasm</location>
    </subcellularLocation>
</comment>
<dbReference type="GO" id="GO:0036430">
    <property type="term" value="F:CMP kinase activity"/>
    <property type="evidence" value="ECO:0007669"/>
    <property type="project" value="RHEA"/>
</dbReference>
<evidence type="ECO:0000256" key="5">
    <source>
        <dbReference type="ARBA" id="ARBA00022741"/>
    </source>
</evidence>
<evidence type="ECO:0000256" key="6">
    <source>
        <dbReference type="ARBA" id="ARBA00022777"/>
    </source>
</evidence>
<dbReference type="GO" id="GO:0036431">
    <property type="term" value="F:dCMP kinase activity"/>
    <property type="evidence" value="ECO:0007669"/>
    <property type="project" value="InterPro"/>
</dbReference>
<dbReference type="Gene3D" id="3.40.50.300">
    <property type="entry name" value="P-loop containing nucleotide triphosphate hydrolases"/>
    <property type="match status" value="1"/>
</dbReference>
<keyword evidence="7 10" id="KW-0067">ATP-binding</keyword>
<accession>A0A0V8RXR7</accession>
<evidence type="ECO:0000256" key="3">
    <source>
        <dbReference type="ARBA" id="ARBA00022490"/>
    </source>
</evidence>
<keyword evidence="5 10" id="KW-0547">Nucleotide-binding</keyword>
<protein>
    <recommendedName>
        <fullName evidence="10">Cytidylate kinase</fullName>
        <shortName evidence="10">CK</shortName>
        <ecNumber evidence="10">2.7.4.25</ecNumber>
    </recommendedName>
    <alternativeName>
        <fullName evidence="10">Cytidine monophosphate kinase</fullName>
        <shortName evidence="10">CMP kinase</shortName>
    </alternativeName>
</protein>
<dbReference type="InterPro" id="IPR011994">
    <property type="entry name" value="Cytidylate_kinase_dom"/>
</dbReference>
<comment type="catalytic activity">
    <reaction evidence="9 10">
        <text>CMP + ATP = CDP + ADP</text>
        <dbReference type="Rhea" id="RHEA:11600"/>
        <dbReference type="ChEBI" id="CHEBI:30616"/>
        <dbReference type="ChEBI" id="CHEBI:58069"/>
        <dbReference type="ChEBI" id="CHEBI:60377"/>
        <dbReference type="ChEBI" id="CHEBI:456216"/>
        <dbReference type="EC" id="2.7.4.25"/>
    </reaction>
</comment>
<dbReference type="Pfam" id="PF13207">
    <property type="entry name" value="AAA_17"/>
    <property type="match status" value="1"/>
</dbReference>
<comment type="similarity">
    <text evidence="2 10">Belongs to the cytidylate kinase family. Type 2 subfamily.</text>
</comment>
<organism evidence="11 12">
    <name type="scientific">Pyrodictium occultum</name>
    <dbReference type="NCBI Taxonomy" id="2309"/>
    <lineage>
        <taxon>Archaea</taxon>
        <taxon>Thermoproteota</taxon>
        <taxon>Thermoprotei</taxon>
        <taxon>Desulfurococcales</taxon>
        <taxon>Pyrodictiaceae</taxon>
        <taxon>Pyrodictium</taxon>
    </lineage>
</organism>
<evidence type="ECO:0000256" key="4">
    <source>
        <dbReference type="ARBA" id="ARBA00022679"/>
    </source>
</evidence>
<keyword evidence="6 10" id="KW-0418">Kinase</keyword>
<reference evidence="11 12" key="1">
    <citation type="submission" date="2015-11" db="EMBL/GenBank/DDBJ databases">
        <title>Genome sequence of Pyrodictium occultum PL-19, a marine hyperthermophilic archaeon isolated from Volcano, Italy.</title>
        <authorList>
            <person name="Utturkar S."/>
            <person name="Huber H."/>
            <person name="Leptihn S."/>
            <person name="Brown S."/>
            <person name="Stetter K.O."/>
            <person name="Podar M."/>
        </authorList>
    </citation>
    <scope>NUCLEOTIDE SEQUENCE [LARGE SCALE GENOMIC DNA]</scope>
    <source>
        <strain evidence="11 12">PL-19</strain>
    </source>
</reference>
<comment type="catalytic activity">
    <reaction evidence="8 10">
        <text>dCMP + ATP = dCDP + ADP</text>
        <dbReference type="Rhea" id="RHEA:25094"/>
        <dbReference type="ChEBI" id="CHEBI:30616"/>
        <dbReference type="ChEBI" id="CHEBI:57566"/>
        <dbReference type="ChEBI" id="CHEBI:58593"/>
        <dbReference type="ChEBI" id="CHEBI:456216"/>
        <dbReference type="EC" id="2.7.4.25"/>
    </reaction>
</comment>
<keyword evidence="3 10" id="KW-0963">Cytoplasm</keyword>
<dbReference type="EMBL" id="LNTB01000001">
    <property type="protein sequence ID" value="KSW12762.1"/>
    <property type="molecule type" value="Genomic_DNA"/>
</dbReference>